<evidence type="ECO:0000256" key="2">
    <source>
        <dbReference type="ARBA" id="ARBA00023015"/>
    </source>
</evidence>
<protein>
    <submittedName>
        <fullName evidence="7">ECF RNA polymerase sigma factor YalC</fullName>
    </submittedName>
    <submittedName>
        <fullName evidence="10">RNA polymerase sigma factor YlaC</fullName>
    </submittedName>
    <submittedName>
        <fullName evidence="9">Sigma-70 family RNA polymerase sigma factor</fullName>
    </submittedName>
</protein>
<dbReference type="SUPFAM" id="SSF88659">
    <property type="entry name" value="Sigma3 and sigma4 domains of RNA polymerase sigma factors"/>
    <property type="match status" value="1"/>
</dbReference>
<reference evidence="9 11" key="1">
    <citation type="submission" date="2017-10" db="EMBL/GenBank/DDBJ databases">
        <title>Effective Description of Clostridium neonatale sp. nov. linked to necrotizing enterocolitis in neonates and a clarification of species assignable to the genus Clostridium (Prazmowski 1880) emend. Lawson and Rainey 2016.</title>
        <authorList>
            <person name="Bernard K."/>
            <person name="Burdz T."/>
            <person name="Wiebe D."/>
            <person name="Balcewich B."/>
            <person name="Alfa M."/>
            <person name="Bernier A.-M."/>
        </authorList>
    </citation>
    <scope>NUCLEOTIDE SEQUENCE [LARGE SCALE GENOMIC DNA]</scope>
    <source>
        <strain evidence="9 11">LCDC99A005</strain>
    </source>
</reference>
<dbReference type="OrthoDB" id="9795666at2"/>
<dbReference type="NCBIfam" id="TIGR02937">
    <property type="entry name" value="sigma70-ECF"/>
    <property type="match status" value="1"/>
</dbReference>
<dbReference type="InterPro" id="IPR014284">
    <property type="entry name" value="RNA_pol_sigma-70_dom"/>
</dbReference>
<dbReference type="PANTHER" id="PTHR43133:SF52">
    <property type="entry name" value="ECF RNA POLYMERASE SIGMA FACTOR SIGL"/>
    <property type="match status" value="1"/>
</dbReference>
<dbReference type="Gene3D" id="1.10.10.10">
    <property type="entry name" value="Winged helix-like DNA-binding domain superfamily/Winged helix DNA-binding domain"/>
    <property type="match status" value="1"/>
</dbReference>
<dbReference type="GeneID" id="68876956"/>
<dbReference type="RefSeq" id="WP_058294778.1">
    <property type="nucleotide sequence ID" value="NZ_CAKJVD010000035.1"/>
</dbReference>
<reference evidence="8" key="4">
    <citation type="submission" date="2022-10" db="EMBL/GenBank/DDBJ databases">
        <authorList>
            <person name="Aires J."/>
            <person name="Mesa V."/>
        </authorList>
    </citation>
    <scope>NUCLEOTIDE SEQUENCE</scope>
    <source>
        <strain evidence="8">Clostridium neonatale JD116</strain>
    </source>
</reference>
<evidence type="ECO:0000256" key="3">
    <source>
        <dbReference type="ARBA" id="ARBA00023082"/>
    </source>
</evidence>
<evidence type="ECO:0000313" key="9">
    <source>
        <dbReference type="EMBL" id="PEG30607.1"/>
    </source>
</evidence>
<dbReference type="GO" id="GO:0003677">
    <property type="term" value="F:DNA binding"/>
    <property type="evidence" value="ECO:0007669"/>
    <property type="project" value="UniProtKB-KW"/>
</dbReference>
<name>A0A2A7MGD2_9CLOT</name>
<dbReference type="SUPFAM" id="SSF88946">
    <property type="entry name" value="Sigma2 domain of RNA polymerase sigma factors"/>
    <property type="match status" value="1"/>
</dbReference>
<evidence type="ECO:0000256" key="1">
    <source>
        <dbReference type="ARBA" id="ARBA00010641"/>
    </source>
</evidence>
<evidence type="ECO:0000313" key="11">
    <source>
        <dbReference type="Proteomes" id="UP000220840"/>
    </source>
</evidence>
<reference evidence="7" key="3">
    <citation type="submission" date="2021-10" db="EMBL/GenBank/DDBJ databases">
        <authorList>
            <person name="Mesa V."/>
        </authorList>
    </citation>
    <scope>NUCLEOTIDE SEQUENCE</scope>
    <source>
        <strain evidence="7">CC3_PB</strain>
    </source>
</reference>
<dbReference type="InterPro" id="IPR013325">
    <property type="entry name" value="RNA_pol_sigma_r2"/>
</dbReference>
<accession>A0A2A7MGD2</accession>
<dbReference type="Gene3D" id="1.10.1740.10">
    <property type="match status" value="1"/>
</dbReference>
<dbReference type="InterPro" id="IPR039425">
    <property type="entry name" value="RNA_pol_sigma-70-like"/>
</dbReference>
<dbReference type="Pfam" id="PF04542">
    <property type="entry name" value="Sigma70_r2"/>
    <property type="match status" value="1"/>
</dbReference>
<organism evidence="9 11">
    <name type="scientific">Clostridium neonatale</name>
    <dbReference type="NCBI Taxonomy" id="137838"/>
    <lineage>
        <taxon>Bacteria</taxon>
        <taxon>Bacillati</taxon>
        <taxon>Bacillota</taxon>
        <taxon>Clostridia</taxon>
        <taxon>Eubacteriales</taxon>
        <taxon>Clostridiaceae</taxon>
        <taxon>Clostridium</taxon>
    </lineage>
</organism>
<dbReference type="GO" id="GO:0016987">
    <property type="term" value="F:sigma factor activity"/>
    <property type="evidence" value="ECO:0007669"/>
    <property type="project" value="UniProtKB-KW"/>
</dbReference>
<dbReference type="STRING" id="137838.GCA_001458595_01949"/>
<keyword evidence="3" id="KW-0731">Sigma factor</keyword>
<dbReference type="PANTHER" id="PTHR43133">
    <property type="entry name" value="RNA POLYMERASE ECF-TYPE SIGMA FACTO"/>
    <property type="match status" value="1"/>
</dbReference>
<keyword evidence="4" id="KW-0238">DNA-binding</keyword>
<dbReference type="Proteomes" id="UP001189143">
    <property type="component" value="Unassembled WGS sequence"/>
</dbReference>
<evidence type="ECO:0000313" key="12">
    <source>
        <dbReference type="Proteomes" id="UP000431451"/>
    </source>
</evidence>
<feature type="domain" description="RNA polymerase sigma-70 region 2" evidence="6">
    <location>
        <begin position="12"/>
        <end position="69"/>
    </location>
</feature>
<proteinExistence type="inferred from homology"/>
<comment type="similarity">
    <text evidence="1">Belongs to the sigma-70 factor family. ECF subfamily.</text>
</comment>
<evidence type="ECO:0000256" key="4">
    <source>
        <dbReference type="ARBA" id="ARBA00023125"/>
    </source>
</evidence>
<dbReference type="InterPro" id="IPR036388">
    <property type="entry name" value="WH-like_DNA-bd_sf"/>
</dbReference>
<dbReference type="Proteomes" id="UP000220840">
    <property type="component" value="Unassembled WGS sequence"/>
</dbReference>
<sequence length="163" mass="19803">MRRHDEVEEIYYTYSDDVYYYLLSMTRNEVIAEDMLQATFLQVMNGIATFRGRCSLKTWIFTIARHEYFHWTKKNPPMLQLDEEVPLHDKMIDSYEKREQVSKILKYIDNLEEPHRSLMVFRLINDLTFREIAIILGKTESWARVTFMRDKHKLLEDLKEELE</sequence>
<evidence type="ECO:0000259" key="6">
    <source>
        <dbReference type="Pfam" id="PF04542"/>
    </source>
</evidence>
<dbReference type="Proteomes" id="UP000431451">
    <property type="component" value="Unassembled WGS sequence"/>
</dbReference>
<reference evidence="10 12" key="2">
    <citation type="submission" date="2018-06" db="EMBL/GenBank/DDBJ databases">
        <authorList>
            <consortium name="IHU Genomes"/>
        </authorList>
    </citation>
    <scope>NUCLEOTIDE SEQUENCE [LARGE SCALE GENOMIC DNA]</scope>
    <source>
        <strain evidence="10 12">NEC25</strain>
    </source>
</reference>
<evidence type="ECO:0000313" key="7">
    <source>
        <dbReference type="EMBL" id="CAG9709036.1"/>
    </source>
</evidence>
<evidence type="ECO:0000313" key="10">
    <source>
        <dbReference type="EMBL" id="VCT84010.1"/>
    </source>
</evidence>
<dbReference type="GO" id="GO:0006352">
    <property type="term" value="P:DNA-templated transcription initiation"/>
    <property type="evidence" value="ECO:0007669"/>
    <property type="project" value="InterPro"/>
</dbReference>
<dbReference type="EMBL" id="UWJD01000001">
    <property type="protein sequence ID" value="VCT84010.1"/>
    <property type="molecule type" value="Genomic_DNA"/>
</dbReference>
<keyword evidence="11" id="KW-1185">Reference proteome</keyword>
<dbReference type="InterPro" id="IPR013324">
    <property type="entry name" value="RNA_pol_sigma_r3/r4-like"/>
</dbReference>
<dbReference type="EMBL" id="CAMTCP010000248">
    <property type="protein sequence ID" value="CAI3643296.1"/>
    <property type="molecule type" value="Genomic_DNA"/>
</dbReference>
<dbReference type="EMBL" id="CAKJVE010000004">
    <property type="protein sequence ID" value="CAG9709036.1"/>
    <property type="molecule type" value="Genomic_DNA"/>
</dbReference>
<dbReference type="EMBL" id="PDCJ01000001">
    <property type="protein sequence ID" value="PEG30607.1"/>
    <property type="molecule type" value="Genomic_DNA"/>
</dbReference>
<gene>
    <name evidence="10" type="primary">ylaC</name>
    <name evidence="8" type="ORF">CNEO2_40116</name>
    <name evidence="7" type="ORF">CNEO_43926</name>
    <name evidence="10" type="ORF">CNEONATNEC25_01609</name>
    <name evidence="9" type="ORF">CQ394_02470</name>
</gene>
<dbReference type="Proteomes" id="UP000789738">
    <property type="component" value="Unassembled WGS sequence"/>
</dbReference>
<dbReference type="AlphaFoldDB" id="A0A2A7MGD2"/>
<evidence type="ECO:0000313" key="8">
    <source>
        <dbReference type="EMBL" id="CAI3643296.1"/>
    </source>
</evidence>
<dbReference type="InterPro" id="IPR007627">
    <property type="entry name" value="RNA_pol_sigma70_r2"/>
</dbReference>
<keyword evidence="5" id="KW-0804">Transcription</keyword>
<evidence type="ECO:0000256" key="5">
    <source>
        <dbReference type="ARBA" id="ARBA00023163"/>
    </source>
</evidence>
<keyword evidence="2" id="KW-0805">Transcription regulation</keyword>